<name>A0A5N5STW4_9CRUS</name>
<dbReference type="Proteomes" id="UP000326759">
    <property type="component" value="Unassembled WGS sequence"/>
</dbReference>
<accession>A0A5N5STW4</accession>
<organism evidence="1 2">
    <name type="scientific">Armadillidium nasatum</name>
    <dbReference type="NCBI Taxonomy" id="96803"/>
    <lineage>
        <taxon>Eukaryota</taxon>
        <taxon>Metazoa</taxon>
        <taxon>Ecdysozoa</taxon>
        <taxon>Arthropoda</taxon>
        <taxon>Crustacea</taxon>
        <taxon>Multicrustacea</taxon>
        <taxon>Malacostraca</taxon>
        <taxon>Eumalacostraca</taxon>
        <taxon>Peracarida</taxon>
        <taxon>Isopoda</taxon>
        <taxon>Oniscidea</taxon>
        <taxon>Crinocheta</taxon>
        <taxon>Armadillidiidae</taxon>
        <taxon>Armadillidium</taxon>
    </lineage>
</organism>
<sequence>MIGLLNVLSGWRAKIVLKVQKLVMSKLENGFTIQFLTDITPNVSKGELWFVYHLITL</sequence>
<proteinExistence type="predicted"/>
<keyword evidence="2" id="KW-1185">Reference proteome</keyword>
<evidence type="ECO:0000313" key="1">
    <source>
        <dbReference type="EMBL" id="KAB7497666.1"/>
    </source>
</evidence>
<reference evidence="1 2" key="1">
    <citation type="journal article" date="2019" name="PLoS Biol.">
        <title>Sex chromosomes control vertical transmission of feminizing Wolbachia symbionts in an isopod.</title>
        <authorList>
            <person name="Becking T."/>
            <person name="Chebbi M.A."/>
            <person name="Giraud I."/>
            <person name="Moumen B."/>
            <person name="Laverre T."/>
            <person name="Caubet Y."/>
            <person name="Peccoud J."/>
            <person name="Gilbert C."/>
            <person name="Cordaux R."/>
        </authorList>
    </citation>
    <scope>NUCLEOTIDE SEQUENCE [LARGE SCALE GENOMIC DNA]</scope>
    <source>
        <strain evidence="1">ANa2</strain>
        <tissue evidence="1">Whole body excluding digestive tract and cuticle</tissue>
    </source>
</reference>
<dbReference type="OrthoDB" id="10501736at2759"/>
<dbReference type="AlphaFoldDB" id="A0A5N5STW4"/>
<dbReference type="EMBL" id="SEYY01020035">
    <property type="protein sequence ID" value="KAB7497666.1"/>
    <property type="molecule type" value="Genomic_DNA"/>
</dbReference>
<gene>
    <name evidence="1" type="ORF">Anas_13521</name>
</gene>
<evidence type="ECO:0000313" key="2">
    <source>
        <dbReference type="Proteomes" id="UP000326759"/>
    </source>
</evidence>
<protein>
    <submittedName>
        <fullName evidence="1">Uncharacterized protein</fullName>
    </submittedName>
</protein>
<comment type="caution">
    <text evidence="1">The sequence shown here is derived from an EMBL/GenBank/DDBJ whole genome shotgun (WGS) entry which is preliminary data.</text>
</comment>